<dbReference type="Pfam" id="PF04101">
    <property type="entry name" value="Glyco_tran_28_C"/>
    <property type="match status" value="1"/>
</dbReference>
<comment type="caution">
    <text evidence="3">The sequence shown here is derived from an EMBL/GenBank/DDBJ whole genome shotgun (WGS) entry which is preliminary data.</text>
</comment>
<evidence type="ECO:0000256" key="1">
    <source>
        <dbReference type="ARBA" id="ARBA00022679"/>
    </source>
</evidence>
<dbReference type="SUPFAM" id="SSF53756">
    <property type="entry name" value="UDP-Glycosyltransferase/glycogen phosphorylase"/>
    <property type="match status" value="1"/>
</dbReference>
<evidence type="ECO:0000313" key="4">
    <source>
        <dbReference type="Proteomes" id="UP000029548"/>
    </source>
</evidence>
<accession>A0A095XZ22</accession>
<dbReference type="eggNOG" id="COG0707">
    <property type="taxonomic scope" value="Bacteria"/>
</dbReference>
<proteinExistence type="predicted"/>
<dbReference type="EMBL" id="JRNE01000076">
    <property type="protein sequence ID" value="KGF15440.1"/>
    <property type="molecule type" value="Genomic_DNA"/>
</dbReference>
<dbReference type="AlphaFoldDB" id="A0A095XZ22"/>
<keyword evidence="1" id="KW-0808">Transferase</keyword>
<feature type="domain" description="Glycosyl transferase family 28 C-terminal" evidence="2">
    <location>
        <begin position="245"/>
        <end position="298"/>
    </location>
</feature>
<reference evidence="3 4" key="1">
    <citation type="submission" date="2014-07" db="EMBL/GenBank/DDBJ databases">
        <authorList>
            <person name="McCorrison J."/>
            <person name="Sanka R."/>
            <person name="Torralba M."/>
            <person name="Gillis M."/>
            <person name="Haft D.H."/>
            <person name="Methe B."/>
            <person name="Sutton G."/>
            <person name="Nelson K.E."/>
        </authorList>
    </citation>
    <scope>NUCLEOTIDE SEQUENCE [LARGE SCALE GENOMIC DNA]</scope>
    <source>
        <strain evidence="3 4">DNF00450</strain>
    </source>
</reference>
<evidence type="ECO:0000259" key="2">
    <source>
        <dbReference type="Pfam" id="PF04101"/>
    </source>
</evidence>
<dbReference type="Proteomes" id="UP000029548">
    <property type="component" value="Unassembled WGS sequence"/>
</dbReference>
<evidence type="ECO:0000313" key="3">
    <source>
        <dbReference type="EMBL" id="KGF15440.1"/>
    </source>
</evidence>
<gene>
    <name evidence="3" type="ORF">HMPREF1650_11100</name>
</gene>
<dbReference type="Gene3D" id="3.40.50.2000">
    <property type="entry name" value="Glycogen Phosphorylase B"/>
    <property type="match status" value="1"/>
</dbReference>
<dbReference type="PANTHER" id="PTHR21015:SF22">
    <property type="entry name" value="GLYCOSYLTRANSFERASE"/>
    <property type="match status" value="1"/>
</dbReference>
<protein>
    <recommendedName>
        <fullName evidence="2">Glycosyl transferase family 28 C-terminal domain-containing protein</fullName>
    </recommendedName>
</protein>
<sequence length="347" mass="35895">MCEGLEVGMYVHHHGSGHAMRAGALSAALAKRGIGTTTLGSRDDAGIRLPLDREAVPGADPTAGDALHWAPPRSAGMARRMAMISDYLAGRQLAAALPDARPAVLPAALHVDVSVEVALLARLHGTPVTVQAMPGDRRDAPHVLCHSIADGIIAAWPDWVPLPAHLEPVADRVRGVGGITRFGGRDRTTDGADFAPGRMRVTVLGGTGGGDLPDGYFDAVAAACPDADVKILDAAHGWVDDPWPYLCASDVVVAAAGQNSVADIAAAGARAIIIPRPRPFGEQEATARVLSDAGLALVPCGADEDPPAPEDWPALLDRAPNADWSTWQTDGAADRAATVIEGVARDS</sequence>
<name>A0A095XZ22_9CORY</name>
<dbReference type="InterPro" id="IPR007235">
    <property type="entry name" value="Glyco_trans_28_C"/>
</dbReference>
<organism evidence="3 4">
    <name type="scientific">Corynebacterium freneyi DNF00450</name>
    <dbReference type="NCBI Taxonomy" id="1287475"/>
    <lineage>
        <taxon>Bacteria</taxon>
        <taxon>Bacillati</taxon>
        <taxon>Actinomycetota</taxon>
        <taxon>Actinomycetes</taxon>
        <taxon>Mycobacteriales</taxon>
        <taxon>Corynebacteriaceae</taxon>
        <taxon>Corynebacterium</taxon>
    </lineage>
</organism>
<dbReference type="PANTHER" id="PTHR21015">
    <property type="entry name" value="UDP-N-ACETYLGLUCOSAMINE--N-ACETYLMURAMYL-(PENTAPEPTIDE) PYROPHOSPHORYL-UNDECAPRENOL N-ACETYLGLUCOSAMINE TRANSFERASE 1"/>
    <property type="match status" value="1"/>
</dbReference>
<dbReference type="GO" id="GO:0016758">
    <property type="term" value="F:hexosyltransferase activity"/>
    <property type="evidence" value="ECO:0007669"/>
    <property type="project" value="InterPro"/>
</dbReference>
<dbReference type="RefSeq" id="WP_035123269.1">
    <property type="nucleotide sequence ID" value="NZ_JRNE01000076.1"/>
</dbReference>